<dbReference type="InterPro" id="IPR035952">
    <property type="entry name" value="Rhomboid-like_sf"/>
</dbReference>
<dbReference type="EMBL" id="CP098611">
    <property type="protein sequence ID" value="USR89837.1"/>
    <property type="molecule type" value="Genomic_DNA"/>
</dbReference>
<name>A0ABY5AL21_9CYAN</name>
<evidence type="ECO:0000256" key="1">
    <source>
        <dbReference type="ARBA" id="ARBA00004141"/>
    </source>
</evidence>
<comment type="similarity">
    <text evidence="2">Belongs to the peptidase S54 family.</text>
</comment>
<comment type="subcellular location">
    <subcellularLocation>
        <location evidence="1">Membrane</location>
        <topology evidence="1">Multi-pass membrane protein</topology>
    </subcellularLocation>
</comment>
<feature type="transmembrane region" description="Helical" evidence="7">
    <location>
        <begin position="436"/>
        <end position="458"/>
    </location>
</feature>
<sequence>MTFDRLVLWIVYFSTLVFVWRSLASRPRQWGWAIVCGVIFSLSLGLSFISITWAARVGGGLWLLMVLLPILGLRQINQWLKYDHYRRAALLARLLTWLHPADGWGDRVIPLRALALAQRGQTVQAVQSLKPHQTPKSRIYRVAIALEFLILRQWQPFITWVQSYQEGQIPLNFALYHLRALGETGQVNLMLREFVALSRRLNDLGEFERLSLARLYVFAFCGDSDSVSQLFKRELRDYPQVKQQFWQATADWYGGRSPLAEKSFQDLLKTRHHLLKQDIRHRLETPLDLTQQPLDSLSRHILDQLNITLQEERRYGTPISAPPAFATWGLIALNLLAFYIATRLGGSQNVWVLYRLGALVPSHVLAGEWWRLVTSTFLHFGIPHLSMNLFGLYILGKFLESRLGLIRFLLVYLISGIGSMGFITFLALQFGNEQFVVGASGAVMGLIGAIAALFWQGWRQDKAEIARERLRSIVLIIVIQAVFDLSIPEICFLCHASGGVLGFLSGLLLLGKGTTESQRTQRKRR</sequence>
<evidence type="ECO:0000313" key="10">
    <source>
        <dbReference type="Proteomes" id="UP001056708"/>
    </source>
</evidence>
<gene>
    <name evidence="9" type="ORF">NEA10_13320</name>
</gene>
<dbReference type="SUPFAM" id="SSF144091">
    <property type="entry name" value="Rhomboid-like"/>
    <property type="match status" value="1"/>
</dbReference>
<reference evidence="9" key="1">
    <citation type="submission" date="2022-06" db="EMBL/GenBank/DDBJ databases">
        <title>Genome sequence of Phormidium yuhuli AB48 isolated from an industrial photobioreactor environment.</title>
        <authorList>
            <person name="Qiu Y."/>
            <person name="Noonan A.J.C."/>
            <person name="Dofher K."/>
            <person name="Koch M."/>
            <person name="Kieft B."/>
            <person name="Lin X."/>
            <person name="Ziels R.M."/>
            <person name="Hallam S.J."/>
        </authorList>
    </citation>
    <scope>NUCLEOTIDE SEQUENCE</scope>
    <source>
        <strain evidence="9">AB48</strain>
    </source>
</reference>
<dbReference type="GO" id="GO:0008233">
    <property type="term" value="F:peptidase activity"/>
    <property type="evidence" value="ECO:0007669"/>
    <property type="project" value="UniProtKB-KW"/>
</dbReference>
<feature type="transmembrane region" description="Helical" evidence="7">
    <location>
        <begin position="30"/>
        <end position="53"/>
    </location>
</feature>
<keyword evidence="10" id="KW-1185">Reference proteome</keyword>
<feature type="transmembrane region" description="Helical" evidence="7">
    <location>
        <begin position="323"/>
        <end position="341"/>
    </location>
</feature>
<dbReference type="Gene3D" id="1.20.1540.10">
    <property type="entry name" value="Rhomboid-like"/>
    <property type="match status" value="1"/>
</dbReference>
<evidence type="ECO:0000256" key="4">
    <source>
        <dbReference type="ARBA" id="ARBA00022801"/>
    </source>
</evidence>
<evidence type="ECO:0000256" key="2">
    <source>
        <dbReference type="ARBA" id="ARBA00009045"/>
    </source>
</evidence>
<feature type="transmembrane region" description="Helical" evidence="7">
    <location>
        <begin position="408"/>
        <end position="430"/>
    </location>
</feature>
<dbReference type="GO" id="GO:0006508">
    <property type="term" value="P:proteolysis"/>
    <property type="evidence" value="ECO:0007669"/>
    <property type="project" value="UniProtKB-KW"/>
</dbReference>
<evidence type="ECO:0000256" key="6">
    <source>
        <dbReference type="ARBA" id="ARBA00023136"/>
    </source>
</evidence>
<keyword evidence="9" id="KW-0645">Protease</keyword>
<keyword evidence="6 7" id="KW-0472">Membrane</keyword>
<organism evidence="9 10">
    <name type="scientific">Phormidium yuhuli AB48</name>
    <dbReference type="NCBI Taxonomy" id="2940671"/>
    <lineage>
        <taxon>Bacteria</taxon>
        <taxon>Bacillati</taxon>
        <taxon>Cyanobacteriota</taxon>
        <taxon>Cyanophyceae</taxon>
        <taxon>Oscillatoriophycideae</taxon>
        <taxon>Oscillatoriales</taxon>
        <taxon>Oscillatoriaceae</taxon>
        <taxon>Phormidium</taxon>
        <taxon>Phormidium yuhuli</taxon>
    </lineage>
</organism>
<dbReference type="PANTHER" id="PTHR43731">
    <property type="entry name" value="RHOMBOID PROTEASE"/>
    <property type="match status" value="1"/>
</dbReference>
<keyword evidence="5 7" id="KW-1133">Transmembrane helix</keyword>
<dbReference type="Proteomes" id="UP001056708">
    <property type="component" value="Chromosome"/>
</dbReference>
<evidence type="ECO:0000313" key="9">
    <source>
        <dbReference type="EMBL" id="USR89837.1"/>
    </source>
</evidence>
<feature type="transmembrane region" description="Helical" evidence="7">
    <location>
        <begin position="377"/>
        <end position="396"/>
    </location>
</feature>
<feature type="domain" description="Peptidase S54 rhomboid" evidence="8">
    <location>
        <begin position="367"/>
        <end position="510"/>
    </location>
</feature>
<keyword evidence="9" id="KW-0808">Transferase</keyword>
<dbReference type="InterPro" id="IPR022764">
    <property type="entry name" value="Peptidase_S54_rhomboid_dom"/>
</dbReference>
<feature type="transmembrane region" description="Helical" evidence="7">
    <location>
        <begin position="59"/>
        <end position="77"/>
    </location>
</feature>
<evidence type="ECO:0000256" key="3">
    <source>
        <dbReference type="ARBA" id="ARBA00022692"/>
    </source>
</evidence>
<accession>A0ABY5AL21</accession>
<keyword evidence="4" id="KW-0378">Hydrolase</keyword>
<keyword evidence="3 7" id="KW-0812">Transmembrane</keyword>
<evidence type="ECO:0000259" key="8">
    <source>
        <dbReference type="Pfam" id="PF01694"/>
    </source>
</evidence>
<evidence type="ECO:0000256" key="5">
    <source>
        <dbReference type="ARBA" id="ARBA00022989"/>
    </source>
</evidence>
<feature type="transmembrane region" description="Helical" evidence="7">
    <location>
        <begin position="6"/>
        <end position="23"/>
    </location>
</feature>
<evidence type="ECO:0000256" key="7">
    <source>
        <dbReference type="SAM" id="Phobius"/>
    </source>
</evidence>
<dbReference type="PANTHER" id="PTHR43731:SF14">
    <property type="entry name" value="PRESENILIN-ASSOCIATED RHOMBOID-LIKE PROTEIN, MITOCHONDRIAL"/>
    <property type="match status" value="1"/>
</dbReference>
<dbReference type="GO" id="GO:0016740">
    <property type="term" value="F:transferase activity"/>
    <property type="evidence" value="ECO:0007669"/>
    <property type="project" value="UniProtKB-KW"/>
</dbReference>
<proteinExistence type="inferred from homology"/>
<feature type="transmembrane region" description="Helical" evidence="7">
    <location>
        <begin position="470"/>
        <end position="490"/>
    </location>
</feature>
<dbReference type="Pfam" id="PF01694">
    <property type="entry name" value="Rhomboid"/>
    <property type="match status" value="1"/>
</dbReference>
<dbReference type="InterPro" id="IPR050925">
    <property type="entry name" value="Rhomboid_protease_S54"/>
</dbReference>
<feature type="transmembrane region" description="Helical" evidence="7">
    <location>
        <begin position="496"/>
        <end position="515"/>
    </location>
</feature>
<dbReference type="RefSeq" id="WP_252661087.1">
    <property type="nucleotide sequence ID" value="NZ_CP098611.1"/>
</dbReference>
<protein>
    <submittedName>
        <fullName evidence="9">Rhomboid family intramembrane serine protease</fullName>
    </submittedName>
</protein>